<evidence type="ECO:0000256" key="1">
    <source>
        <dbReference type="SAM" id="MobiDB-lite"/>
    </source>
</evidence>
<sequence length="63" mass="7627">MDNSAPDSLSRSETAVTYDSPYPRHGFLFSPLILRSQNRRRKLPRRLQQPHRHSLFRFRFNDR</sequence>
<proteinExistence type="predicted"/>
<protein>
    <submittedName>
        <fullName evidence="2">Mutant protein of TTG1</fullName>
    </submittedName>
</protein>
<accession>Q5DWW7</accession>
<dbReference type="EMBL" id="AB117762">
    <property type="protein sequence ID" value="BAD89973.1"/>
    <property type="molecule type" value="Genomic_DNA"/>
</dbReference>
<feature type="compositionally biased region" description="Polar residues" evidence="1">
    <location>
        <begin position="1"/>
        <end position="17"/>
    </location>
</feature>
<organism evidence="2">
    <name type="scientific">Arabidopsis thaliana</name>
    <name type="common">Mouse-ear cress</name>
    <dbReference type="NCBI Taxonomy" id="3702"/>
    <lineage>
        <taxon>Eukaryota</taxon>
        <taxon>Viridiplantae</taxon>
        <taxon>Streptophyta</taxon>
        <taxon>Embryophyta</taxon>
        <taxon>Tracheophyta</taxon>
        <taxon>Spermatophyta</taxon>
        <taxon>Magnoliopsida</taxon>
        <taxon>eudicotyledons</taxon>
        <taxon>Gunneridae</taxon>
        <taxon>Pentapetalae</taxon>
        <taxon>rosids</taxon>
        <taxon>malvids</taxon>
        <taxon>Brassicales</taxon>
        <taxon>Brassicaceae</taxon>
        <taxon>Camelineae</taxon>
        <taxon>Arabidopsis</taxon>
    </lineage>
</organism>
<name>Q5DWW7_ARATH</name>
<reference evidence="2" key="1">
    <citation type="submission" date="2003-08" db="EMBL/GenBank/DDBJ databases">
        <title>Ion particle-induced heritable mutations in Arabidopsis thaliana.</title>
        <authorList>
            <person name="Shikazono N."/>
            <person name="Suzuki C."/>
            <person name="Kitamura S."/>
            <person name="Watanabe H."/>
            <person name="Tano S."/>
            <person name="Tanaka A."/>
        </authorList>
    </citation>
    <scope>NUCLEOTIDE SEQUENCE</scope>
</reference>
<evidence type="ECO:0000313" key="2">
    <source>
        <dbReference type="EMBL" id="BAD89973.1"/>
    </source>
</evidence>
<dbReference type="AlphaFoldDB" id="Q5DWW7"/>
<gene>
    <name evidence="2" type="ordered locus">At5g24520.1</name>
</gene>
<feature type="region of interest" description="Disordered" evidence="1">
    <location>
        <begin position="1"/>
        <end position="20"/>
    </location>
</feature>